<evidence type="ECO:0000256" key="6">
    <source>
        <dbReference type="ARBA" id="ARBA00033783"/>
    </source>
</evidence>
<dbReference type="InterPro" id="IPR000571">
    <property type="entry name" value="Znf_CCCH"/>
</dbReference>
<dbReference type="GO" id="GO:0003723">
    <property type="term" value="F:RNA binding"/>
    <property type="evidence" value="ECO:0007669"/>
    <property type="project" value="TreeGrafter"/>
</dbReference>
<dbReference type="GO" id="GO:0102265">
    <property type="term" value="F:tRNA-dihydrouridine47 synthase activity"/>
    <property type="evidence" value="ECO:0007669"/>
    <property type="project" value="UniProtKB-EC"/>
</dbReference>
<evidence type="ECO:0000256" key="1">
    <source>
        <dbReference type="ARBA" id="ARBA00005451"/>
    </source>
</evidence>
<comment type="function">
    <text evidence="7">Catalyzes the synthesis of dihydrouridine, a modified base, in various RNAs, such as tRNAs, mRNAs and some long non-coding RNAs (lncRNAs). Mainly modifies the uridine in position 47 (U47) in the D-loop of most cytoplasmic tRNAs. Also able to mediate the formation of dihydrouridine in some mRNAs, thereby regulating their translation.</text>
</comment>
<organism evidence="15 16">
    <name type="scientific">Meloidogyne floridensis</name>
    <dbReference type="NCBI Taxonomy" id="298350"/>
    <lineage>
        <taxon>Eukaryota</taxon>
        <taxon>Metazoa</taxon>
        <taxon>Ecdysozoa</taxon>
        <taxon>Nematoda</taxon>
        <taxon>Chromadorea</taxon>
        <taxon>Rhabditida</taxon>
        <taxon>Tylenchina</taxon>
        <taxon>Tylenchomorpha</taxon>
        <taxon>Tylenchoidea</taxon>
        <taxon>Meloidogynidae</taxon>
        <taxon>Meloidogyninae</taxon>
        <taxon>Meloidogyne</taxon>
    </lineage>
</organism>
<evidence type="ECO:0000256" key="8">
    <source>
        <dbReference type="ARBA" id="ARBA00048266"/>
    </source>
</evidence>
<evidence type="ECO:0000256" key="5">
    <source>
        <dbReference type="ARBA" id="ARBA00030416"/>
    </source>
</evidence>
<name>A0A915P007_9BILA</name>
<accession>A0A915P007</accession>
<dbReference type="Pfam" id="PF11894">
    <property type="entry name" value="Nup192"/>
    <property type="match status" value="2"/>
</dbReference>
<comment type="similarity">
    <text evidence="1">Belongs to the Dus family. Dus3 subfamily.</text>
</comment>
<evidence type="ECO:0000256" key="3">
    <source>
        <dbReference type="ARBA" id="ARBA00015300"/>
    </source>
</evidence>
<keyword evidence="4" id="KW-0507">mRNA processing</keyword>
<dbReference type="Gene3D" id="3.20.20.70">
    <property type="entry name" value="Aldolase class I"/>
    <property type="match status" value="1"/>
</dbReference>
<proteinExistence type="inferred from homology"/>
<comment type="catalytic activity">
    <reaction evidence="9">
        <text>a 5,6-dihydrouridine in mRNA + NAD(+) = a uridine in mRNA + NADH + H(+)</text>
        <dbReference type="Rhea" id="RHEA:69851"/>
        <dbReference type="Rhea" id="RHEA-COMP:14658"/>
        <dbReference type="Rhea" id="RHEA-COMP:17789"/>
        <dbReference type="ChEBI" id="CHEBI:15378"/>
        <dbReference type="ChEBI" id="CHEBI:57540"/>
        <dbReference type="ChEBI" id="CHEBI:57945"/>
        <dbReference type="ChEBI" id="CHEBI:65315"/>
        <dbReference type="ChEBI" id="CHEBI:74443"/>
    </reaction>
    <physiologicalReaction direction="right-to-left" evidence="9">
        <dbReference type="Rhea" id="RHEA:69853"/>
    </physiologicalReaction>
</comment>
<dbReference type="Proteomes" id="UP000887560">
    <property type="component" value="Unplaced"/>
</dbReference>
<dbReference type="AlphaFoldDB" id="A0A915P007"/>
<dbReference type="GO" id="GO:0006397">
    <property type="term" value="P:mRNA processing"/>
    <property type="evidence" value="ECO:0007669"/>
    <property type="project" value="UniProtKB-KW"/>
</dbReference>
<dbReference type="PANTHER" id="PTHR45846:SF1">
    <property type="entry name" value="TRNA-DIHYDROURIDINE(47) SYNTHASE [NAD(P)(+)]-LIKE"/>
    <property type="match status" value="1"/>
</dbReference>
<feature type="zinc finger region" description="C3H1-type" evidence="12">
    <location>
        <begin position="1117"/>
        <end position="1142"/>
    </location>
</feature>
<dbReference type="InterPro" id="IPR021827">
    <property type="entry name" value="Nup186/Nup192/Nup205"/>
</dbReference>
<evidence type="ECO:0000256" key="12">
    <source>
        <dbReference type="PROSITE-ProRule" id="PRU00723"/>
    </source>
</evidence>
<dbReference type="EC" id="1.3.1.89" evidence="2"/>
<dbReference type="WBParaSite" id="scf7180000421573.g7247">
    <property type="protein sequence ID" value="scf7180000421573.g7247"/>
    <property type="gene ID" value="scf7180000421573.g7247"/>
</dbReference>
<evidence type="ECO:0000259" key="14">
    <source>
        <dbReference type="PROSITE" id="PS50103"/>
    </source>
</evidence>
<protein>
    <recommendedName>
        <fullName evidence="3">tRNA-dihydrouridine(47) synthase [NAD(P)(+)]-like</fullName>
        <ecNumber evidence="2">1.3.1.89</ecNumber>
    </recommendedName>
    <alternativeName>
        <fullName evidence="6">mRNA-dihydrouridine synthase DUS3L</fullName>
    </alternativeName>
    <alternativeName>
        <fullName evidence="5">tRNA-dihydrouridine synthase 3-like</fullName>
    </alternativeName>
</protein>
<feature type="domain" description="C3H1-type" evidence="14">
    <location>
        <begin position="1117"/>
        <end position="1142"/>
    </location>
</feature>
<evidence type="ECO:0000256" key="13">
    <source>
        <dbReference type="SAM" id="MobiDB-lite"/>
    </source>
</evidence>
<evidence type="ECO:0000256" key="10">
    <source>
        <dbReference type="ARBA" id="ARBA00049447"/>
    </source>
</evidence>
<keyword evidence="12" id="KW-0479">Metal-binding</keyword>
<evidence type="ECO:0000313" key="15">
    <source>
        <dbReference type="Proteomes" id="UP000887560"/>
    </source>
</evidence>
<evidence type="ECO:0000256" key="7">
    <source>
        <dbReference type="ARBA" id="ARBA00045365"/>
    </source>
</evidence>
<feature type="compositionally biased region" description="Basic and acidic residues" evidence="13">
    <location>
        <begin position="1040"/>
        <end position="1061"/>
    </location>
</feature>
<feature type="region of interest" description="Disordered" evidence="13">
    <location>
        <begin position="1040"/>
        <end position="1062"/>
    </location>
</feature>
<keyword evidence="12" id="KW-0863">Zinc-finger</keyword>
<evidence type="ECO:0000256" key="11">
    <source>
        <dbReference type="ARBA" id="ARBA00049513"/>
    </source>
</evidence>
<comment type="catalytic activity">
    <reaction evidence="8">
        <text>5,6-dihydrouridine(47) in tRNA + NAD(+) = uridine(47) in tRNA + NADH + H(+)</text>
        <dbReference type="Rhea" id="RHEA:53364"/>
        <dbReference type="Rhea" id="RHEA-COMP:13539"/>
        <dbReference type="Rhea" id="RHEA-COMP:13540"/>
        <dbReference type="ChEBI" id="CHEBI:15378"/>
        <dbReference type="ChEBI" id="CHEBI:57540"/>
        <dbReference type="ChEBI" id="CHEBI:57945"/>
        <dbReference type="ChEBI" id="CHEBI:65315"/>
        <dbReference type="ChEBI" id="CHEBI:74443"/>
        <dbReference type="EC" id="1.3.1.89"/>
    </reaction>
    <physiologicalReaction direction="right-to-left" evidence="8">
        <dbReference type="Rhea" id="RHEA:53366"/>
    </physiologicalReaction>
</comment>
<evidence type="ECO:0000256" key="9">
    <source>
        <dbReference type="ARBA" id="ARBA00048342"/>
    </source>
</evidence>
<dbReference type="GO" id="GO:0005643">
    <property type="term" value="C:nuclear pore"/>
    <property type="evidence" value="ECO:0007669"/>
    <property type="project" value="InterPro"/>
</dbReference>
<evidence type="ECO:0000256" key="2">
    <source>
        <dbReference type="ARBA" id="ARBA00012376"/>
    </source>
</evidence>
<dbReference type="GO" id="GO:0008270">
    <property type="term" value="F:zinc ion binding"/>
    <property type="evidence" value="ECO:0007669"/>
    <property type="project" value="UniProtKB-KW"/>
</dbReference>
<evidence type="ECO:0000313" key="16">
    <source>
        <dbReference type="WBParaSite" id="scf7180000421573.g7247"/>
    </source>
</evidence>
<dbReference type="PROSITE" id="PS50103">
    <property type="entry name" value="ZF_C3H1"/>
    <property type="match status" value="1"/>
</dbReference>
<dbReference type="Gene3D" id="4.10.1000.10">
    <property type="entry name" value="Zinc finger, CCCH-type"/>
    <property type="match status" value="1"/>
</dbReference>
<reference evidence="16" key="1">
    <citation type="submission" date="2022-11" db="UniProtKB">
        <authorList>
            <consortium name="WormBaseParasite"/>
        </authorList>
    </citation>
    <scope>IDENTIFICATION</scope>
</reference>
<dbReference type="PANTHER" id="PTHR45846">
    <property type="entry name" value="TRNA-DIHYDROURIDINE(47) SYNTHASE [NAD(P)(+)]-LIKE"/>
    <property type="match status" value="1"/>
</dbReference>
<evidence type="ECO:0000256" key="4">
    <source>
        <dbReference type="ARBA" id="ARBA00022664"/>
    </source>
</evidence>
<dbReference type="InterPro" id="IPR013785">
    <property type="entry name" value="Aldolase_TIM"/>
</dbReference>
<keyword evidence="12" id="KW-0862">Zinc</keyword>
<keyword evidence="15" id="KW-1185">Reference proteome</keyword>
<comment type="catalytic activity">
    <reaction evidence="11">
        <text>5,6-dihydrouridine(47) in tRNA + NADP(+) = uridine(47) in tRNA + NADPH + H(+)</text>
        <dbReference type="Rhea" id="RHEA:53360"/>
        <dbReference type="Rhea" id="RHEA-COMP:13539"/>
        <dbReference type="Rhea" id="RHEA-COMP:13540"/>
        <dbReference type="ChEBI" id="CHEBI:15378"/>
        <dbReference type="ChEBI" id="CHEBI:57783"/>
        <dbReference type="ChEBI" id="CHEBI:58349"/>
        <dbReference type="ChEBI" id="CHEBI:65315"/>
        <dbReference type="ChEBI" id="CHEBI:74443"/>
        <dbReference type="EC" id="1.3.1.89"/>
    </reaction>
    <physiologicalReaction direction="right-to-left" evidence="11">
        <dbReference type="Rhea" id="RHEA:53362"/>
    </physiologicalReaction>
</comment>
<sequence>MPDWDHFFASLRKYLDYFRSHIQLIPTINGFVGDLQSISDGELSGLLSWTKLATAISLKDPDSRRQFCQDKGWSVIESSVGLLASPVPLVFKGCLCNFLAALAIDEMAAVNIWNCLLCEFICSKQIGGKSIGIQQDLDSREAHLKIYDYSQGFLTLMKELLSHKARPSTQQIAPFIHFIVNSILCQFSTRSYSNITQMWMLVKLALDCLYQPLKTFFVTAVTVDNKVFEVQILCQLLSDSPLSRALLQIIAEGGSQLHENKFFHLPAREDATCSAIRLLYVAISNRSALSDAIRAVNCDILIATIESILFSPFPYSQQKIDNCYMSLLFNYINEIDSFIRHAFFVWLIIKEATAQRPSLQSHIVQSLLPRRQKLINCVATLSIFSLEDIFVGINDLALIDIEGISYGRLKGEVCRLMLEVFNDAMQYNSNSPNITYALMNFDLMNISATILDLPGQGSTCLHNILDIVLQLKTSDSPLSTHFSGLYEPALRLILRLCSLGSSSSSIVLRFLRSHYNLIYQLALSKVFKCLTQNNSNDVTPTESFENESSCWRRENDEYALATIQRSLQSIILELIALDLSSLLRSGLIEHPHKYLRLLFSTPSDQTSQSLQSSNLFSSNIEGQNVLFWSLLESSRIFVGDLSPPICNKFDPNKMEELLSLCIRKNSCNIEQFDVVYLQLLLNSEINCIMNTEIDVIREEARSILHFCVKKNALNLLEGSCTHLLEGWLSVMNVLSVHVPLPFINISTHKHILVDALFLLRDYCRLVEMSSELAASVATCFSRIVSSVCSMFEKYEDIQKAKSAILPVLHLLIQCIVLSGYSKSFTFKRELYICCLRVLDLFCNFKGEKTQRSEISSGTTNLPLKNDDLLTLLLFNKLGQEENKAIDNTNDQTVKMMQNQRIISDLWMKLIEPLKCEIIQTFTSDVIFGPLSLKMLAAATFVDLLREDSKFCGRIIKEFIFDGSLQCVNDLSKRFEDNLKNPVKGIVEDENNRRRMQSLINAIHSLNIISESVRNRKQYGFARIKEEYILEINKKCGNNDVNKEDVAPSKQPEKRRGMDRQRNSKMLKAKIEMGKSEIRICPSVFSEDNVKCKYGDKCLALHSKEEYWAKKPPDIGAVCPIFEHQGKCKFSLTCSFARSHTNPETLDQIEKDPSPSWKPTINSQTIQLQINLRKNFYKFERTEAALREISTAVGCMERETNLNMKTLRGKTYLAPLTTVGNLPFRRLCVELGAEITCSEMAMATQIL</sequence>
<comment type="catalytic activity">
    <reaction evidence="10">
        <text>a 5,6-dihydrouridine in mRNA + NADP(+) = a uridine in mRNA + NADPH + H(+)</text>
        <dbReference type="Rhea" id="RHEA:69855"/>
        <dbReference type="Rhea" id="RHEA-COMP:14658"/>
        <dbReference type="Rhea" id="RHEA-COMP:17789"/>
        <dbReference type="ChEBI" id="CHEBI:15378"/>
        <dbReference type="ChEBI" id="CHEBI:57783"/>
        <dbReference type="ChEBI" id="CHEBI:58349"/>
        <dbReference type="ChEBI" id="CHEBI:65315"/>
        <dbReference type="ChEBI" id="CHEBI:74443"/>
    </reaction>
    <physiologicalReaction direction="right-to-left" evidence="10">
        <dbReference type="Rhea" id="RHEA:69857"/>
    </physiologicalReaction>
</comment>